<dbReference type="EMBL" id="BAAAFG010000015">
    <property type="protein sequence ID" value="GAA0872440.1"/>
    <property type="molecule type" value="Genomic_DNA"/>
</dbReference>
<dbReference type="SUPFAM" id="SSF82171">
    <property type="entry name" value="DPP6 N-terminal domain-like"/>
    <property type="match status" value="1"/>
</dbReference>
<accession>A0ABN1MI12</accession>
<organism evidence="2 3">
    <name type="scientific">Gangjinia marincola</name>
    <dbReference type="NCBI Taxonomy" id="578463"/>
    <lineage>
        <taxon>Bacteria</taxon>
        <taxon>Pseudomonadati</taxon>
        <taxon>Bacteroidota</taxon>
        <taxon>Flavobacteriia</taxon>
        <taxon>Flavobacteriales</taxon>
        <taxon>Flavobacteriaceae</taxon>
        <taxon>Gangjinia</taxon>
    </lineage>
</organism>
<dbReference type="Pfam" id="PF07676">
    <property type="entry name" value="PD40"/>
    <property type="match status" value="1"/>
</dbReference>
<dbReference type="PANTHER" id="PTHR36842:SF1">
    <property type="entry name" value="PROTEIN TOLB"/>
    <property type="match status" value="1"/>
</dbReference>
<dbReference type="RefSeq" id="WP_343765789.1">
    <property type="nucleotide sequence ID" value="NZ_BAAAFG010000015.1"/>
</dbReference>
<proteinExistence type="inferred from homology"/>
<protein>
    <submittedName>
        <fullName evidence="2">Uncharacterized protein</fullName>
    </submittedName>
</protein>
<reference evidence="2 3" key="1">
    <citation type="journal article" date="2019" name="Int. J. Syst. Evol. Microbiol.">
        <title>The Global Catalogue of Microorganisms (GCM) 10K type strain sequencing project: providing services to taxonomists for standard genome sequencing and annotation.</title>
        <authorList>
            <consortium name="The Broad Institute Genomics Platform"/>
            <consortium name="The Broad Institute Genome Sequencing Center for Infectious Disease"/>
            <person name="Wu L."/>
            <person name="Ma J."/>
        </authorList>
    </citation>
    <scope>NUCLEOTIDE SEQUENCE [LARGE SCALE GENOMIC DNA]</scope>
    <source>
        <strain evidence="2 3">JCM 16082</strain>
    </source>
</reference>
<sequence>MKFMKIRVGYILIFIITSCKAQQKIAYNVLEDAATQDYEIYVMDADGKNAKNITNSKSVDWVYDSFREKIYFLSDRGECFRCLYLYEMDVEGNNVRKMSDFKLADSWLSSRKNGTEFIVKPVEAKDGKFYIIDLQGEILEKVKVDLAYANDPTFSPDGKRIVFRGSDKISPSELGFTDALYVMDLQSNEMKKITTHPDEGAAKQWTGYLAAAPRWRTDGKISFASKRDNNYDIYLINPNGTEIESVTPLENNQVYHHWNEKGELVFEASMNNHSGYELYKRTVEGNIIQLTNDNAEQYAPVFVKSK</sequence>
<name>A0ABN1MI12_9FLAO</name>
<dbReference type="Gene3D" id="2.120.10.30">
    <property type="entry name" value="TolB, C-terminal domain"/>
    <property type="match status" value="2"/>
</dbReference>
<comment type="similarity">
    <text evidence="1">Belongs to the TolB family.</text>
</comment>
<dbReference type="InterPro" id="IPR011042">
    <property type="entry name" value="6-blade_b-propeller_TolB-like"/>
</dbReference>
<evidence type="ECO:0000313" key="3">
    <source>
        <dbReference type="Proteomes" id="UP001500507"/>
    </source>
</evidence>
<dbReference type="Proteomes" id="UP001500507">
    <property type="component" value="Unassembled WGS sequence"/>
</dbReference>
<comment type="caution">
    <text evidence="2">The sequence shown here is derived from an EMBL/GenBank/DDBJ whole genome shotgun (WGS) entry which is preliminary data.</text>
</comment>
<dbReference type="InterPro" id="IPR011659">
    <property type="entry name" value="WD40"/>
</dbReference>
<keyword evidence="3" id="KW-1185">Reference proteome</keyword>
<evidence type="ECO:0000256" key="1">
    <source>
        <dbReference type="ARBA" id="ARBA00009820"/>
    </source>
</evidence>
<evidence type="ECO:0000313" key="2">
    <source>
        <dbReference type="EMBL" id="GAA0872440.1"/>
    </source>
</evidence>
<gene>
    <name evidence="2" type="ORF">GCM10009117_15870</name>
</gene>
<dbReference type="PANTHER" id="PTHR36842">
    <property type="entry name" value="PROTEIN TOLB HOMOLOG"/>
    <property type="match status" value="1"/>
</dbReference>
<dbReference type="PROSITE" id="PS51257">
    <property type="entry name" value="PROKAR_LIPOPROTEIN"/>
    <property type="match status" value="1"/>
</dbReference>